<accession>A0AAJ3NU21</accession>
<evidence type="ECO:0000313" key="3">
    <source>
        <dbReference type="Proteomes" id="UP000193387"/>
    </source>
</evidence>
<keyword evidence="3" id="KW-1185">Reference proteome</keyword>
<dbReference type="Proteomes" id="UP000193387">
    <property type="component" value="Unassembled WGS sequence"/>
</dbReference>
<feature type="region of interest" description="Disordered" evidence="1">
    <location>
        <begin position="29"/>
        <end position="64"/>
    </location>
</feature>
<comment type="caution">
    <text evidence="2">The sequence shown here is derived from an EMBL/GenBank/DDBJ whole genome shotgun (WGS) entry which is preliminary data.</text>
</comment>
<name>A0AAJ3NU21_9MYCO</name>
<dbReference type="EMBL" id="LQPR01000007">
    <property type="protein sequence ID" value="ORW74623.1"/>
    <property type="molecule type" value="Genomic_DNA"/>
</dbReference>
<evidence type="ECO:0000256" key="1">
    <source>
        <dbReference type="SAM" id="MobiDB-lite"/>
    </source>
</evidence>
<dbReference type="AlphaFoldDB" id="A0AAJ3NU21"/>
<evidence type="ECO:0000313" key="2">
    <source>
        <dbReference type="EMBL" id="ORW74623.1"/>
    </source>
</evidence>
<reference evidence="2 3" key="1">
    <citation type="submission" date="2016-01" db="EMBL/GenBank/DDBJ databases">
        <title>The new phylogeny of the genus Mycobacterium.</title>
        <authorList>
            <person name="Tarcisio F."/>
            <person name="Conor M."/>
            <person name="Antonella G."/>
            <person name="Elisabetta G."/>
            <person name="Giulia F.S."/>
            <person name="Sara T."/>
            <person name="Anna F."/>
            <person name="Clotilde B."/>
            <person name="Roberto B."/>
            <person name="Veronica D.S."/>
            <person name="Fabio R."/>
            <person name="Monica P."/>
            <person name="Olivier J."/>
            <person name="Enrico T."/>
            <person name="Nicola S."/>
        </authorList>
    </citation>
    <scope>NUCLEOTIDE SEQUENCE [LARGE SCALE GENOMIC DNA]</scope>
    <source>
        <strain evidence="2 3">DSM 44616</strain>
    </source>
</reference>
<proteinExistence type="predicted"/>
<sequence>MRAQSLCARTPWARPCWSWSLQEVLTVSGRSSSLVGGGGGRAQWSDRRGRERQRTEAKGAQRSPEVAAELSALLSVW</sequence>
<gene>
    <name evidence="2" type="ORF">AWC23_04345</name>
</gene>
<protein>
    <submittedName>
        <fullName evidence="2">Uncharacterized protein</fullName>
    </submittedName>
</protein>
<feature type="compositionally biased region" description="Basic and acidic residues" evidence="1">
    <location>
        <begin position="44"/>
        <end position="59"/>
    </location>
</feature>
<organism evidence="2 3">
    <name type="scientific">Mycobacterium saskatchewanense</name>
    <dbReference type="NCBI Taxonomy" id="220927"/>
    <lineage>
        <taxon>Bacteria</taxon>
        <taxon>Bacillati</taxon>
        <taxon>Actinomycetota</taxon>
        <taxon>Actinomycetes</taxon>
        <taxon>Mycobacteriales</taxon>
        <taxon>Mycobacteriaceae</taxon>
        <taxon>Mycobacterium</taxon>
        <taxon>Mycobacterium simiae complex</taxon>
    </lineage>
</organism>